<dbReference type="InterPro" id="IPR050708">
    <property type="entry name" value="T6SS_VgrG/RHS"/>
</dbReference>
<dbReference type="EMBL" id="AP022870">
    <property type="protein sequence ID" value="BCB76759.1"/>
    <property type="molecule type" value="Genomic_DNA"/>
</dbReference>
<evidence type="ECO:0000313" key="8">
    <source>
        <dbReference type="EMBL" id="BCB76759.1"/>
    </source>
</evidence>
<keyword evidence="2" id="KW-0964">Secreted</keyword>
<evidence type="ECO:0000259" key="7">
    <source>
        <dbReference type="Pfam" id="PF25023"/>
    </source>
</evidence>
<keyword evidence="6" id="KW-0472">Membrane</keyword>
<feature type="compositionally biased region" description="Basic residues" evidence="5">
    <location>
        <begin position="1553"/>
        <end position="1563"/>
    </location>
</feature>
<evidence type="ECO:0000256" key="5">
    <source>
        <dbReference type="SAM" id="MobiDB-lite"/>
    </source>
</evidence>
<dbReference type="GO" id="GO:0005576">
    <property type="term" value="C:extracellular region"/>
    <property type="evidence" value="ECO:0007669"/>
    <property type="project" value="UniProtKB-SubCell"/>
</dbReference>
<accession>A0A6F8XSI9</accession>
<evidence type="ECO:0000256" key="4">
    <source>
        <dbReference type="ARBA" id="ARBA00023026"/>
    </source>
</evidence>
<dbReference type="NCBIfam" id="TIGR01643">
    <property type="entry name" value="YD_repeat_2x"/>
    <property type="match status" value="3"/>
</dbReference>
<comment type="subcellular location">
    <subcellularLocation>
        <location evidence="1">Secreted</location>
    </subcellularLocation>
</comment>
<organism evidence="8 9">
    <name type="scientific">Phytohabitans flavus</name>
    <dbReference type="NCBI Taxonomy" id="1076124"/>
    <lineage>
        <taxon>Bacteria</taxon>
        <taxon>Bacillati</taxon>
        <taxon>Actinomycetota</taxon>
        <taxon>Actinomycetes</taxon>
        <taxon>Micromonosporales</taxon>
        <taxon>Micromonosporaceae</taxon>
    </lineage>
</organism>
<keyword evidence="4" id="KW-0843">Virulence</keyword>
<keyword evidence="6" id="KW-1133">Transmembrane helix</keyword>
<dbReference type="Gene3D" id="2.180.10.10">
    <property type="entry name" value="RHS repeat-associated core"/>
    <property type="match status" value="2"/>
</dbReference>
<evidence type="ECO:0000256" key="1">
    <source>
        <dbReference type="ARBA" id="ARBA00004613"/>
    </source>
</evidence>
<sequence>MPVAGNHTNEPCKGTAFKDSFCTQAYRWNLEYVVDVSGNTMSYTYVKEFNKYAKNNKTTEDPVSYDRSSYLERIDYGTRTDTTGVPFSVKFDVADRCLANCSDKKNWPDTPKDQECTAKPCNTTGPTFWSTKRLTTITAKVSDRPVESWTLHQSFPSPGDSTRAGLWLDRIAHKGLVGAEETVPDISFVGIQLNNRVDSDDHSPPMNWWRIEKIISESGGVTKLTYSDRDCVAGSRMPDKNALQNNTLRCYPVKWTPLGFVDPITDYFHKYVVNEVTEDDRTGGSTRTITKYEYLGAPAWHYTDEDGITKEKDKTWSGWRGYGAVRATKGDPGEQTSVETRFYRGMHGDKLPSGTRNVQLPAIAVGNIPAVNDEDQYAGMTRETITYNGPGGAEVSAEATEPWRSAATASRSTNGITVEARHTNIATVHKRTTLDGGRQPLTSSIATTYEGTYGLPTTVEDRGSPAAGDEQCTLTDYVHNTDNWVVGKESRSRKIATDCTKARGTGLAASDFIGDDRTFYDGKAFGAAPSRGLATRTEGLKSYNNGTPEYYRKTETVFDAHGRAVQATDLKGTTSTAYTPVKGGPVTQTIAKNILDWETTTTFEPAWNLPLSIVDFNSRRTDLAYDGLGRLTKVWMPGRDKSQNQSPSTTYAYKMRNDAATTVTTSKLGPNGGYITSWSLYDGLLRPRQSQKFDAAGSGKGVFTDAIYDSAGRKVRSNDEYLGAVAPNGDLYVHSASVIPGQTTTVYDGAGRTTAEVFKVDVPSGGSPGGIEKWRTRTVYGGDRTHTVPPSELGPTSMVAPPSSTAKTTIVDALGRTTELRQYHAGATIGSANPADYDATKYEYNRKDQMVKITDPAGNAWSYEYDLRGDQTASVDPDKGRTEITYSDAGEKLTTKDARGVVLAYTYDALGRKTSMRDDSATGPLRAQWEYDATFNGTSVKGQIVKSTRWTGGQAYSKENRTFTADYQASGVRYTVPTTEQGLGGTYDYVYTFHPDGSPKTMRLPLTADLKLETIEYEYDGLGRPIKEHSSYGTAPKTTLVESTEFTSFGETGKVVLRNNGGNSVDIVRQYEAATRRLVQIKTVKQTSPTLISDIAYTYDLAGNITKIADQASGDTQCFAVDELRRLTEAWTPGNGDCSPANRSEANLGGPAKYWHSYRYDKVGSRTQLVERPTTYGKRTTDYKTNAGNHTLASTTTTDNSGARTASYTYDETGNLRSRPTESAGKQTITWDNEGHEASSTDSAGTTSYIYDADGERLIRDDPAGKTLYLPGQELRYTKSGGAKTCTRYYTHGAMAVGTRNAAGLTWLTTDDHGTATALVNAVSQAVSAQRETPFGDTRGSAGAVPAGYERGFVGGTDDNTGLTHLGAREYESSTGRFISVDPVIDTADPQQMNGYAYGNNNPLSFTDPDGRFSIGGALKKAGNGIAKAASTAGNFVKDVAVSTVKSIKEDPLKFATGLVVGAVVTIAVASVCATGVGCLILAGAIAGAAAAGAEYGVDVAQGRRSSPPASSARKWPSAVRSAHSAPARASSAARSSARSRARSASRTTSPKRSARTRPRHRGNPTGWTATRCTASPRRRLC</sequence>
<feature type="compositionally biased region" description="Low complexity" evidence="5">
    <location>
        <begin position="1504"/>
        <end position="1537"/>
    </location>
</feature>
<keyword evidence="9" id="KW-1185">Reference proteome</keyword>
<feature type="region of interest" description="Disordered" evidence="5">
    <location>
        <begin position="781"/>
        <end position="804"/>
    </location>
</feature>
<dbReference type="Pfam" id="PF05593">
    <property type="entry name" value="RHS_repeat"/>
    <property type="match status" value="2"/>
</dbReference>
<evidence type="ECO:0000313" key="9">
    <source>
        <dbReference type="Proteomes" id="UP000502508"/>
    </source>
</evidence>
<dbReference type="PANTHER" id="PTHR32305">
    <property type="match status" value="1"/>
</dbReference>
<evidence type="ECO:0000256" key="2">
    <source>
        <dbReference type="ARBA" id="ARBA00022525"/>
    </source>
</evidence>
<dbReference type="KEGG" id="pfla:Pflav_031690"/>
<gene>
    <name evidence="8" type="ORF">Pflav_031690</name>
</gene>
<keyword evidence="6" id="KW-0812">Transmembrane</keyword>
<reference evidence="8 9" key="1">
    <citation type="submission" date="2020-03" db="EMBL/GenBank/DDBJ databases">
        <title>Whole genome shotgun sequence of Phytohabitans flavus NBRC 107702.</title>
        <authorList>
            <person name="Komaki H."/>
            <person name="Tamura T."/>
        </authorList>
    </citation>
    <scope>NUCLEOTIDE SEQUENCE [LARGE SCALE GENOMIC DNA]</scope>
    <source>
        <strain evidence="8 9">NBRC 107702</strain>
    </source>
</reference>
<dbReference type="Pfam" id="PF03534">
    <property type="entry name" value="SpvB"/>
    <property type="match status" value="1"/>
</dbReference>
<dbReference type="Proteomes" id="UP000502508">
    <property type="component" value="Chromosome"/>
</dbReference>
<name>A0A6F8XSI9_9ACTN</name>
<dbReference type="InterPro" id="IPR031325">
    <property type="entry name" value="RHS_repeat"/>
</dbReference>
<evidence type="ECO:0000256" key="6">
    <source>
        <dbReference type="SAM" id="Phobius"/>
    </source>
</evidence>
<feature type="domain" description="Teneurin-like YD-shell" evidence="7">
    <location>
        <begin position="1191"/>
        <end position="1403"/>
    </location>
</feature>
<protein>
    <recommendedName>
        <fullName evidence="7">Teneurin-like YD-shell domain-containing protein</fullName>
    </recommendedName>
</protein>
<feature type="region of interest" description="Disordered" evidence="5">
    <location>
        <begin position="1178"/>
        <end position="1205"/>
    </location>
</feature>
<dbReference type="GO" id="GO:0005737">
    <property type="term" value="C:cytoplasm"/>
    <property type="evidence" value="ECO:0007669"/>
    <property type="project" value="InterPro"/>
</dbReference>
<dbReference type="PANTHER" id="PTHR32305:SF17">
    <property type="entry name" value="TRNA NUCLEASE WAPA"/>
    <property type="match status" value="1"/>
</dbReference>
<reference evidence="8 9" key="2">
    <citation type="submission" date="2020-03" db="EMBL/GenBank/DDBJ databases">
        <authorList>
            <person name="Ichikawa N."/>
            <person name="Kimura A."/>
            <person name="Kitahashi Y."/>
            <person name="Uohara A."/>
        </authorList>
    </citation>
    <scope>NUCLEOTIDE SEQUENCE [LARGE SCALE GENOMIC DNA]</scope>
    <source>
        <strain evidence="8 9">NBRC 107702</strain>
    </source>
</reference>
<keyword evidence="3" id="KW-0677">Repeat</keyword>
<dbReference type="InterPro" id="IPR006530">
    <property type="entry name" value="YD"/>
</dbReference>
<proteinExistence type="predicted"/>
<dbReference type="Pfam" id="PF25023">
    <property type="entry name" value="TEN_YD-shell"/>
    <property type="match status" value="1"/>
</dbReference>
<dbReference type="NCBIfam" id="TIGR03696">
    <property type="entry name" value="Rhs_assc_core"/>
    <property type="match status" value="1"/>
</dbReference>
<feature type="compositionally biased region" description="Polar residues" evidence="5">
    <location>
        <begin position="1183"/>
        <end position="1205"/>
    </location>
</feature>
<dbReference type="InterPro" id="IPR022385">
    <property type="entry name" value="Rhs_assc_core"/>
</dbReference>
<evidence type="ECO:0000256" key="3">
    <source>
        <dbReference type="ARBA" id="ARBA00022737"/>
    </source>
</evidence>
<feature type="region of interest" description="Disordered" evidence="5">
    <location>
        <begin position="1502"/>
        <end position="1582"/>
    </location>
</feature>
<feature type="transmembrane region" description="Helical" evidence="6">
    <location>
        <begin position="1455"/>
        <end position="1483"/>
    </location>
</feature>
<dbReference type="InterPro" id="IPR003284">
    <property type="entry name" value="Sal_SpvB"/>
</dbReference>
<dbReference type="InterPro" id="IPR056823">
    <property type="entry name" value="TEN-like_YD-shell"/>
</dbReference>